<keyword evidence="3" id="KW-0804">Transcription</keyword>
<dbReference type="InterPro" id="IPR001647">
    <property type="entry name" value="HTH_TetR"/>
</dbReference>
<dbReference type="Proteomes" id="UP000655868">
    <property type="component" value="Unassembled WGS sequence"/>
</dbReference>
<reference evidence="6" key="1">
    <citation type="submission" date="2020-12" db="EMBL/GenBank/DDBJ databases">
        <title>Antrihabitans popcorni sp. nov. and Antrihabitans auranticaus sp. nov., isolated from a larva cave.</title>
        <authorList>
            <person name="Lee S.D."/>
            <person name="Kim I.S."/>
        </authorList>
    </citation>
    <scope>NUCLEOTIDE SEQUENCE</scope>
    <source>
        <strain evidence="6">YC3-6</strain>
    </source>
</reference>
<comment type="caution">
    <text evidence="6">The sequence shown here is derived from an EMBL/GenBank/DDBJ whole genome shotgun (WGS) entry which is preliminary data.</text>
</comment>
<dbReference type="PROSITE" id="PS50977">
    <property type="entry name" value="HTH_TETR_2"/>
    <property type="match status" value="1"/>
</dbReference>
<dbReference type="AlphaFoldDB" id="A0A934NWF6"/>
<dbReference type="Pfam" id="PF00440">
    <property type="entry name" value="TetR_N"/>
    <property type="match status" value="1"/>
</dbReference>
<dbReference type="EMBL" id="JAEMNV010000011">
    <property type="protein sequence ID" value="MBJ8342457.1"/>
    <property type="molecule type" value="Genomic_DNA"/>
</dbReference>
<dbReference type="Gene3D" id="1.10.357.10">
    <property type="entry name" value="Tetracycline Repressor, domain 2"/>
    <property type="match status" value="1"/>
</dbReference>
<keyword evidence="2 4" id="KW-0238">DNA-binding</keyword>
<name>A0A934NWF6_9NOCA</name>
<dbReference type="GO" id="GO:0045892">
    <property type="term" value="P:negative regulation of DNA-templated transcription"/>
    <property type="evidence" value="ECO:0007669"/>
    <property type="project" value="InterPro"/>
</dbReference>
<feature type="DNA-binding region" description="H-T-H motif" evidence="4">
    <location>
        <begin position="53"/>
        <end position="72"/>
    </location>
</feature>
<keyword evidence="1" id="KW-0805">Transcription regulation</keyword>
<dbReference type="PANTHER" id="PTHR30055:SF151">
    <property type="entry name" value="TRANSCRIPTIONAL REGULATORY PROTEIN"/>
    <property type="match status" value="1"/>
</dbReference>
<evidence type="ECO:0000313" key="7">
    <source>
        <dbReference type="Proteomes" id="UP000655868"/>
    </source>
</evidence>
<dbReference type="GO" id="GO:0003700">
    <property type="term" value="F:DNA-binding transcription factor activity"/>
    <property type="evidence" value="ECO:0007669"/>
    <property type="project" value="TreeGrafter"/>
</dbReference>
<sequence>MEYSGSGDPRRTIELLWGVQSRSSKGPKPKLTVPQVTAAAIALADAEGLAGLSMRQLANHLGVSAMNLYSYVPSKAELVDLMVDRALADVVGHYEGAAEPGEWRGNLEFVAWANWQLYQRHPWLLGVSTARAPLGPNVMAKYDRELAYIDGVGLTDLEMDSVLSLVLGHTEASARRVADAAEAVRHSGITDSEWWAKSAPVLEEVVPFDRYPIAGRVGTASGQAHQAASDVATAFEFGLGRILDGVASLIEGRNQN</sequence>
<evidence type="ECO:0000256" key="1">
    <source>
        <dbReference type="ARBA" id="ARBA00023015"/>
    </source>
</evidence>
<dbReference type="SUPFAM" id="SSF46689">
    <property type="entry name" value="Homeodomain-like"/>
    <property type="match status" value="1"/>
</dbReference>
<evidence type="ECO:0000256" key="3">
    <source>
        <dbReference type="ARBA" id="ARBA00023163"/>
    </source>
</evidence>
<evidence type="ECO:0000259" key="5">
    <source>
        <dbReference type="PROSITE" id="PS50977"/>
    </source>
</evidence>
<dbReference type="InterPro" id="IPR050109">
    <property type="entry name" value="HTH-type_TetR-like_transc_reg"/>
</dbReference>
<dbReference type="PANTHER" id="PTHR30055">
    <property type="entry name" value="HTH-TYPE TRANSCRIPTIONAL REGULATOR RUTR"/>
    <property type="match status" value="1"/>
</dbReference>
<evidence type="ECO:0000256" key="2">
    <source>
        <dbReference type="ARBA" id="ARBA00023125"/>
    </source>
</evidence>
<dbReference type="SUPFAM" id="SSF48498">
    <property type="entry name" value="Tetracyclin repressor-like, C-terminal domain"/>
    <property type="match status" value="1"/>
</dbReference>
<dbReference type="InterPro" id="IPR009057">
    <property type="entry name" value="Homeodomain-like_sf"/>
</dbReference>
<gene>
    <name evidence="6" type="ORF">JGU71_26560</name>
</gene>
<dbReference type="GO" id="GO:0000976">
    <property type="term" value="F:transcription cis-regulatory region binding"/>
    <property type="evidence" value="ECO:0007669"/>
    <property type="project" value="TreeGrafter"/>
</dbReference>
<dbReference type="InterPro" id="IPR004111">
    <property type="entry name" value="Repressor_TetR_C"/>
</dbReference>
<evidence type="ECO:0000313" key="6">
    <source>
        <dbReference type="EMBL" id="MBJ8342457.1"/>
    </source>
</evidence>
<protein>
    <submittedName>
        <fullName evidence="6">TetR/AcrR family transcriptional regulator</fullName>
    </submittedName>
</protein>
<dbReference type="Gene3D" id="1.10.10.60">
    <property type="entry name" value="Homeodomain-like"/>
    <property type="match status" value="1"/>
</dbReference>
<keyword evidence="7" id="KW-1185">Reference proteome</keyword>
<organism evidence="6 7">
    <name type="scientific">Antrihabitans stalagmiti</name>
    <dbReference type="NCBI Taxonomy" id="2799499"/>
    <lineage>
        <taxon>Bacteria</taxon>
        <taxon>Bacillati</taxon>
        <taxon>Actinomycetota</taxon>
        <taxon>Actinomycetes</taxon>
        <taxon>Mycobacteriales</taxon>
        <taxon>Nocardiaceae</taxon>
        <taxon>Antrihabitans</taxon>
    </lineage>
</organism>
<feature type="domain" description="HTH tetR-type" evidence="5">
    <location>
        <begin position="30"/>
        <end position="90"/>
    </location>
</feature>
<evidence type="ECO:0000256" key="4">
    <source>
        <dbReference type="PROSITE-ProRule" id="PRU00335"/>
    </source>
</evidence>
<accession>A0A934NWF6</accession>
<dbReference type="InterPro" id="IPR036271">
    <property type="entry name" value="Tet_transcr_reg_TetR-rel_C_sf"/>
</dbReference>
<proteinExistence type="predicted"/>
<dbReference type="Pfam" id="PF02909">
    <property type="entry name" value="TetR_C_1"/>
    <property type="match status" value="1"/>
</dbReference>